<dbReference type="GO" id="GO:0016747">
    <property type="term" value="F:acyltransferase activity, transferring groups other than amino-acyl groups"/>
    <property type="evidence" value="ECO:0007669"/>
    <property type="project" value="InterPro"/>
</dbReference>
<dbReference type="CDD" id="cd04301">
    <property type="entry name" value="NAT_SF"/>
    <property type="match status" value="1"/>
</dbReference>
<evidence type="ECO:0000259" key="1">
    <source>
        <dbReference type="PROSITE" id="PS51186"/>
    </source>
</evidence>
<gene>
    <name evidence="2" type="primary">YHBS</name>
    <name evidence="2" type="ORF">TSPGSL018_20042</name>
</gene>
<organism evidence="2">
    <name type="scientific">Tetraselmis sp. GSL018</name>
    <dbReference type="NCBI Taxonomy" id="582737"/>
    <lineage>
        <taxon>Eukaryota</taxon>
        <taxon>Viridiplantae</taxon>
        <taxon>Chlorophyta</taxon>
        <taxon>core chlorophytes</taxon>
        <taxon>Chlorodendrophyceae</taxon>
        <taxon>Chlorodendrales</taxon>
        <taxon>Chlorodendraceae</taxon>
        <taxon>Tetraselmis</taxon>
    </lineage>
</organism>
<sequence length="181" mass="19017">MQHCVVIREACPEDSSAIRAVHIDAFKNTEEADLVAALTGDRGARNVLSLVAELEGNGVVGHVLFSLVGIEGQPGVVVYILCPMAVKPPYQRQGIGGKLVLAGFDRLQGRGADLVLVLGDPAYYSKHGFEPALPLGLVPPHPTSQSHPGAWSVKALSPATSPVPGRVLVPPPLDAPELWAD</sequence>
<dbReference type="SUPFAM" id="SSF55729">
    <property type="entry name" value="Acyl-CoA N-acyltransferases (Nat)"/>
    <property type="match status" value="1"/>
</dbReference>
<protein>
    <submittedName>
        <fullName evidence="2">Putative acetyltransferase</fullName>
    </submittedName>
</protein>
<dbReference type="Pfam" id="PF13508">
    <property type="entry name" value="Acetyltransf_7"/>
    <property type="match status" value="1"/>
</dbReference>
<dbReference type="InterPro" id="IPR016181">
    <property type="entry name" value="Acyl_CoA_acyltransferase"/>
</dbReference>
<accession>A0A061QZ00</accession>
<dbReference type="AlphaFoldDB" id="A0A061QZ00"/>
<dbReference type="PROSITE" id="PS51186">
    <property type="entry name" value="GNAT"/>
    <property type="match status" value="1"/>
</dbReference>
<proteinExistence type="predicted"/>
<name>A0A061QZ00_9CHLO</name>
<keyword evidence="2" id="KW-0808">Transferase</keyword>
<dbReference type="InterPro" id="IPR000182">
    <property type="entry name" value="GNAT_dom"/>
</dbReference>
<reference evidence="2" key="1">
    <citation type="submission" date="2014-05" db="EMBL/GenBank/DDBJ databases">
        <title>The transcriptome of the halophilic microalga Tetraselmis sp. GSL018 isolated from the Great Salt Lake, Utah.</title>
        <authorList>
            <person name="Jinkerson R.E."/>
            <person name="D'Adamo S."/>
            <person name="Posewitz M.C."/>
        </authorList>
    </citation>
    <scope>NUCLEOTIDE SEQUENCE</scope>
    <source>
        <strain evidence="2">GSL018</strain>
    </source>
</reference>
<feature type="domain" description="N-acetyltransferase" evidence="1">
    <location>
        <begin position="5"/>
        <end position="157"/>
    </location>
</feature>
<dbReference type="EMBL" id="GBEZ01023196">
    <property type="protein sequence ID" value="JAC63674.1"/>
    <property type="molecule type" value="Transcribed_RNA"/>
</dbReference>
<dbReference type="Gene3D" id="3.40.630.30">
    <property type="match status" value="1"/>
</dbReference>
<evidence type="ECO:0000313" key="2">
    <source>
        <dbReference type="EMBL" id="JAC63674.1"/>
    </source>
</evidence>